<proteinExistence type="predicted"/>
<accession>A0A9N7TL83</accession>
<organism evidence="1 2">
    <name type="scientific">Pleuronectes platessa</name>
    <name type="common">European plaice</name>
    <dbReference type="NCBI Taxonomy" id="8262"/>
    <lineage>
        <taxon>Eukaryota</taxon>
        <taxon>Metazoa</taxon>
        <taxon>Chordata</taxon>
        <taxon>Craniata</taxon>
        <taxon>Vertebrata</taxon>
        <taxon>Euteleostomi</taxon>
        <taxon>Actinopterygii</taxon>
        <taxon>Neopterygii</taxon>
        <taxon>Teleostei</taxon>
        <taxon>Neoteleostei</taxon>
        <taxon>Acanthomorphata</taxon>
        <taxon>Carangaria</taxon>
        <taxon>Pleuronectiformes</taxon>
        <taxon>Pleuronectoidei</taxon>
        <taxon>Pleuronectidae</taxon>
        <taxon>Pleuronectes</taxon>
    </lineage>
</organism>
<dbReference type="Proteomes" id="UP001153269">
    <property type="component" value="Unassembled WGS sequence"/>
</dbReference>
<name>A0A9N7TL83_PLEPL</name>
<comment type="caution">
    <text evidence="1">The sequence shown here is derived from an EMBL/GenBank/DDBJ whole genome shotgun (WGS) entry which is preliminary data.</text>
</comment>
<sequence>MNYKSHGRNSPPRLLLTRIVLPTGIMGYVLCNPHMSRVCGGGFTLPPVSGGLFQLFTDVCVTSSPPPPRHGADHLPKLLPVPGARACNVGRSVPHCAKPCQPCQVVPGPVTLLLNVFTVSPVEARWRPGGI</sequence>
<gene>
    <name evidence="1" type="ORF">PLEPLA_LOCUS2758</name>
</gene>
<dbReference type="EMBL" id="CADEAL010000136">
    <property type="protein sequence ID" value="CAB1415045.1"/>
    <property type="molecule type" value="Genomic_DNA"/>
</dbReference>
<protein>
    <submittedName>
        <fullName evidence="1">Uncharacterized protein</fullName>
    </submittedName>
</protein>
<reference evidence="1" key="1">
    <citation type="submission" date="2020-03" db="EMBL/GenBank/DDBJ databases">
        <authorList>
            <person name="Weist P."/>
        </authorList>
    </citation>
    <scope>NUCLEOTIDE SEQUENCE</scope>
</reference>
<evidence type="ECO:0000313" key="1">
    <source>
        <dbReference type="EMBL" id="CAB1415045.1"/>
    </source>
</evidence>
<dbReference type="AlphaFoldDB" id="A0A9N7TL83"/>
<evidence type="ECO:0000313" key="2">
    <source>
        <dbReference type="Proteomes" id="UP001153269"/>
    </source>
</evidence>
<keyword evidence="2" id="KW-1185">Reference proteome</keyword>